<accession>A0A699SF00</accession>
<proteinExistence type="predicted"/>
<evidence type="ECO:0000313" key="1">
    <source>
        <dbReference type="EMBL" id="GFC96161.1"/>
    </source>
</evidence>
<sequence length="131" mass="13719">KRSYEVQAFLPGLVQREVPAVYQVHFGGGDILLVAPGAGYVVEEVELNGGHAGLVEEPVLIGVRVGVDALGGGRTAQVALPGGLEAEEVLLHGLVVLRFIGPEGLAGFPQRRQSFLVADGILHDESLNFVG</sequence>
<reference evidence="1" key="1">
    <citation type="journal article" date="2019" name="Sci. Rep.">
        <title>Draft genome of Tanacetum cinerariifolium, the natural source of mosquito coil.</title>
        <authorList>
            <person name="Yamashiro T."/>
            <person name="Shiraishi A."/>
            <person name="Satake H."/>
            <person name="Nakayama K."/>
        </authorList>
    </citation>
    <scope>NUCLEOTIDE SEQUENCE</scope>
</reference>
<organism evidence="1">
    <name type="scientific">Tanacetum cinerariifolium</name>
    <name type="common">Dalmatian daisy</name>
    <name type="synonym">Chrysanthemum cinerariifolium</name>
    <dbReference type="NCBI Taxonomy" id="118510"/>
    <lineage>
        <taxon>Eukaryota</taxon>
        <taxon>Viridiplantae</taxon>
        <taxon>Streptophyta</taxon>
        <taxon>Embryophyta</taxon>
        <taxon>Tracheophyta</taxon>
        <taxon>Spermatophyta</taxon>
        <taxon>Magnoliopsida</taxon>
        <taxon>eudicotyledons</taxon>
        <taxon>Gunneridae</taxon>
        <taxon>Pentapetalae</taxon>
        <taxon>asterids</taxon>
        <taxon>campanulids</taxon>
        <taxon>Asterales</taxon>
        <taxon>Asteraceae</taxon>
        <taxon>Asteroideae</taxon>
        <taxon>Anthemideae</taxon>
        <taxon>Anthemidinae</taxon>
        <taxon>Tanacetum</taxon>
    </lineage>
</organism>
<feature type="non-terminal residue" evidence="1">
    <location>
        <position position="131"/>
    </location>
</feature>
<comment type="caution">
    <text evidence="1">The sequence shown here is derived from an EMBL/GenBank/DDBJ whole genome shotgun (WGS) entry which is preliminary data.</text>
</comment>
<dbReference type="AlphaFoldDB" id="A0A699SF00"/>
<dbReference type="EMBL" id="BKCJ011158571">
    <property type="protein sequence ID" value="GFC96161.1"/>
    <property type="molecule type" value="Genomic_DNA"/>
</dbReference>
<protein>
    <submittedName>
        <fullName evidence="1">Uncharacterized protein</fullName>
    </submittedName>
</protein>
<gene>
    <name evidence="1" type="ORF">Tci_868131</name>
</gene>
<name>A0A699SF00_TANCI</name>
<feature type="non-terminal residue" evidence="1">
    <location>
        <position position="1"/>
    </location>
</feature>